<evidence type="ECO:0000313" key="2">
    <source>
        <dbReference type="Proteomes" id="UP000324222"/>
    </source>
</evidence>
<dbReference type="AlphaFoldDB" id="A0A5B7GY86"/>
<organism evidence="1 2">
    <name type="scientific">Portunus trituberculatus</name>
    <name type="common">Swimming crab</name>
    <name type="synonym">Neptunus trituberculatus</name>
    <dbReference type="NCBI Taxonomy" id="210409"/>
    <lineage>
        <taxon>Eukaryota</taxon>
        <taxon>Metazoa</taxon>
        <taxon>Ecdysozoa</taxon>
        <taxon>Arthropoda</taxon>
        <taxon>Crustacea</taxon>
        <taxon>Multicrustacea</taxon>
        <taxon>Malacostraca</taxon>
        <taxon>Eumalacostraca</taxon>
        <taxon>Eucarida</taxon>
        <taxon>Decapoda</taxon>
        <taxon>Pleocyemata</taxon>
        <taxon>Brachyura</taxon>
        <taxon>Eubrachyura</taxon>
        <taxon>Portunoidea</taxon>
        <taxon>Portunidae</taxon>
        <taxon>Portuninae</taxon>
        <taxon>Portunus</taxon>
    </lineage>
</organism>
<evidence type="ECO:0000313" key="1">
    <source>
        <dbReference type="EMBL" id="MPC62375.1"/>
    </source>
</evidence>
<sequence length="67" mass="7353">MPDTPWARRRPQTQVGRAFRAFLGLISKSAAQRHAAASAPGWLSVIYPQQSHAAGGLGRLTIMFMLF</sequence>
<accession>A0A5B7GY86</accession>
<keyword evidence="2" id="KW-1185">Reference proteome</keyword>
<dbReference type="Proteomes" id="UP000324222">
    <property type="component" value="Unassembled WGS sequence"/>
</dbReference>
<proteinExistence type="predicted"/>
<reference evidence="1 2" key="1">
    <citation type="submission" date="2019-05" db="EMBL/GenBank/DDBJ databases">
        <title>Another draft genome of Portunus trituberculatus and its Hox gene families provides insights of decapod evolution.</title>
        <authorList>
            <person name="Jeong J.-H."/>
            <person name="Song I."/>
            <person name="Kim S."/>
            <person name="Choi T."/>
            <person name="Kim D."/>
            <person name="Ryu S."/>
            <person name="Kim W."/>
        </authorList>
    </citation>
    <scope>NUCLEOTIDE SEQUENCE [LARGE SCALE GENOMIC DNA]</scope>
    <source>
        <tissue evidence="1">Muscle</tissue>
    </source>
</reference>
<protein>
    <submittedName>
        <fullName evidence="1">Uncharacterized protein</fullName>
    </submittedName>
</protein>
<comment type="caution">
    <text evidence="1">The sequence shown here is derived from an EMBL/GenBank/DDBJ whole genome shotgun (WGS) entry which is preliminary data.</text>
</comment>
<gene>
    <name evidence="1" type="ORF">E2C01_056460</name>
</gene>
<dbReference type="EMBL" id="VSRR010019594">
    <property type="protein sequence ID" value="MPC62375.1"/>
    <property type="molecule type" value="Genomic_DNA"/>
</dbReference>
<name>A0A5B7GY86_PORTR</name>